<dbReference type="InterPro" id="IPR007829">
    <property type="entry name" value="TM2"/>
</dbReference>
<evidence type="ECO:0000313" key="7">
    <source>
        <dbReference type="EMBL" id="MBC6491912.1"/>
    </source>
</evidence>
<keyword evidence="3 5" id="KW-1133">Transmembrane helix</keyword>
<evidence type="ECO:0000256" key="2">
    <source>
        <dbReference type="ARBA" id="ARBA00022692"/>
    </source>
</evidence>
<gene>
    <name evidence="7" type="ORF">BC349_12690</name>
</gene>
<protein>
    <recommendedName>
        <fullName evidence="6">TM2 domain-containing protein</fullName>
    </recommendedName>
</protein>
<sequence>MDNYLMGLPGLQPEEMAGIRELTSKMTDSQRNQFLMLYSGKRKKPDEILLLTCLGFIGVAGIQRMITGEVGLGVVYFLTGGLCLIGTIVDIVNHKRLATDYNLEQMYESSRMVGI</sequence>
<dbReference type="Pfam" id="PF05154">
    <property type="entry name" value="TM2"/>
    <property type="match status" value="1"/>
</dbReference>
<evidence type="ECO:0000256" key="1">
    <source>
        <dbReference type="ARBA" id="ARBA00004141"/>
    </source>
</evidence>
<feature type="transmembrane region" description="Helical" evidence="5">
    <location>
        <begin position="72"/>
        <end position="92"/>
    </location>
</feature>
<evidence type="ECO:0000256" key="3">
    <source>
        <dbReference type="ARBA" id="ARBA00022989"/>
    </source>
</evidence>
<feature type="domain" description="TM2" evidence="6">
    <location>
        <begin position="50"/>
        <end position="92"/>
    </location>
</feature>
<organism evidence="7 8">
    <name type="scientific">Flavihumibacter stibioxidans</name>
    <dbReference type="NCBI Taxonomy" id="1834163"/>
    <lineage>
        <taxon>Bacteria</taxon>
        <taxon>Pseudomonadati</taxon>
        <taxon>Bacteroidota</taxon>
        <taxon>Chitinophagia</taxon>
        <taxon>Chitinophagales</taxon>
        <taxon>Chitinophagaceae</taxon>
        <taxon>Flavihumibacter</taxon>
    </lineage>
</organism>
<evidence type="ECO:0000313" key="8">
    <source>
        <dbReference type="Proteomes" id="UP000765802"/>
    </source>
</evidence>
<keyword evidence="8" id="KW-1185">Reference proteome</keyword>
<comment type="subcellular location">
    <subcellularLocation>
        <location evidence="1">Membrane</location>
        <topology evidence="1">Multi-pass membrane protein</topology>
    </subcellularLocation>
</comment>
<keyword evidence="4 5" id="KW-0472">Membrane</keyword>
<feature type="transmembrane region" description="Helical" evidence="5">
    <location>
        <begin position="48"/>
        <end position="66"/>
    </location>
</feature>
<reference evidence="7 8" key="1">
    <citation type="submission" date="2016-07" db="EMBL/GenBank/DDBJ databases">
        <title>Genome analysis of Flavihumibacter stibioxidans YS-17.</title>
        <authorList>
            <person name="Shi K."/>
            <person name="Han Y."/>
            <person name="Wang G."/>
        </authorList>
    </citation>
    <scope>NUCLEOTIDE SEQUENCE [LARGE SCALE GENOMIC DNA]</scope>
    <source>
        <strain evidence="7 8">YS-17</strain>
    </source>
</reference>
<evidence type="ECO:0000256" key="4">
    <source>
        <dbReference type="ARBA" id="ARBA00023136"/>
    </source>
</evidence>
<dbReference type="Proteomes" id="UP000765802">
    <property type="component" value="Unassembled WGS sequence"/>
</dbReference>
<name>A0ABR7MAC4_9BACT</name>
<dbReference type="EMBL" id="MBUA01000023">
    <property type="protein sequence ID" value="MBC6491912.1"/>
    <property type="molecule type" value="Genomic_DNA"/>
</dbReference>
<dbReference type="RefSeq" id="WP_187257229.1">
    <property type="nucleotide sequence ID" value="NZ_JBHULF010000007.1"/>
</dbReference>
<proteinExistence type="predicted"/>
<accession>A0ABR7MAC4</accession>
<comment type="caution">
    <text evidence="7">The sequence shown here is derived from an EMBL/GenBank/DDBJ whole genome shotgun (WGS) entry which is preliminary data.</text>
</comment>
<evidence type="ECO:0000259" key="6">
    <source>
        <dbReference type="Pfam" id="PF05154"/>
    </source>
</evidence>
<evidence type="ECO:0000256" key="5">
    <source>
        <dbReference type="SAM" id="Phobius"/>
    </source>
</evidence>
<keyword evidence="2 5" id="KW-0812">Transmembrane</keyword>